<feature type="compositionally biased region" description="Polar residues" evidence="2">
    <location>
        <begin position="245"/>
        <end position="276"/>
    </location>
</feature>
<dbReference type="EMBL" id="WNTK01000001">
    <property type="protein sequence ID" value="KAG9492784.1"/>
    <property type="molecule type" value="Genomic_DNA"/>
</dbReference>
<evidence type="ECO:0000313" key="5">
    <source>
        <dbReference type="Proteomes" id="UP000770717"/>
    </source>
</evidence>
<accession>A0A8J6KMU9</accession>
<dbReference type="Pfam" id="PF03607">
    <property type="entry name" value="DCX"/>
    <property type="match status" value="2"/>
</dbReference>
<evidence type="ECO:0000256" key="1">
    <source>
        <dbReference type="ARBA" id="ARBA00022737"/>
    </source>
</evidence>
<dbReference type="SMART" id="SM00537">
    <property type="entry name" value="DCX"/>
    <property type="match status" value="2"/>
</dbReference>
<feature type="domain" description="Doublecortin" evidence="3">
    <location>
        <begin position="14"/>
        <end position="96"/>
    </location>
</feature>
<dbReference type="InterPro" id="IPR036572">
    <property type="entry name" value="Doublecortin_dom_sf"/>
</dbReference>
<dbReference type="CDD" id="cd17153">
    <property type="entry name" value="DCX2_DCDC2B"/>
    <property type="match status" value="1"/>
</dbReference>
<dbReference type="PANTHER" id="PTHR23004:SF10">
    <property type="entry name" value="DOUBLECORTIN DOMAIN-CONTAINING PROTEIN 2B"/>
    <property type="match status" value="1"/>
</dbReference>
<gene>
    <name evidence="4" type="ORF">GDO78_000991</name>
</gene>
<dbReference type="GO" id="GO:0005874">
    <property type="term" value="C:microtubule"/>
    <property type="evidence" value="ECO:0007669"/>
    <property type="project" value="TreeGrafter"/>
</dbReference>
<protein>
    <recommendedName>
        <fullName evidence="3">Doublecortin domain-containing protein</fullName>
    </recommendedName>
</protein>
<evidence type="ECO:0000259" key="3">
    <source>
        <dbReference type="PROSITE" id="PS50309"/>
    </source>
</evidence>
<dbReference type="SUPFAM" id="SSF89837">
    <property type="entry name" value="Doublecortin (DC)"/>
    <property type="match status" value="2"/>
</dbReference>
<dbReference type="PROSITE" id="PS50309">
    <property type="entry name" value="DC"/>
    <property type="match status" value="2"/>
</dbReference>
<dbReference type="AlphaFoldDB" id="A0A8J6KMU9"/>
<dbReference type="InterPro" id="IPR003533">
    <property type="entry name" value="Doublecortin_dom"/>
</dbReference>
<organism evidence="4 5">
    <name type="scientific">Eleutherodactylus coqui</name>
    <name type="common">Puerto Rican coqui</name>
    <dbReference type="NCBI Taxonomy" id="57060"/>
    <lineage>
        <taxon>Eukaryota</taxon>
        <taxon>Metazoa</taxon>
        <taxon>Chordata</taxon>
        <taxon>Craniata</taxon>
        <taxon>Vertebrata</taxon>
        <taxon>Euteleostomi</taxon>
        <taxon>Amphibia</taxon>
        <taxon>Batrachia</taxon>
        <taxon>Anura</taxon>
        <taxon>Neobatrachia</taxon>
        <taxon>Hyloidea</taxon>
        <taxon>Eleutherodactylidae</taxon>
        <taxon>Eleutherodactylinae</taxon>
        <taxon>Eleutherodactylus</taxon>
        <taxon>Eleutherodactylus</taxon>
    </lineage>
</organism>
<dbReference type="OrthoDB" id="1738954at2759"/>
<proteinExistence type="predicted"/>
<sequence>MSSPSGVHLVPHGRNVLVFRNGDPYHNGRRMVVSEKQFLTFEAFLNEVTTSIQAPAAVRNIYTPLYGHRVTELSDLLNRGQYVAAGTEKFRKLDYLHTEVKPPAATQVRGIQQISRKLKVTGRWREESHLPCIIHIFRNGDLMTPPIRVLIPPSILKEWELVLTLLTEKANLYNGAVRKLCTLDGISIACGAELVSGEYYVAIGSEKYKCLPYEELLSPPGGNKNRPGVKRRIPKVGKVYGASQDGVSDSGINSSPTQEDSRRINSTGATAPNFSSVKYSKGENSVFYAKPVRVRPSRRQKANEEETKADDGVFKVKETRHELHGAQEVKEDAHTRVELPVDQREAEIVPEEHINMKKGAQPKRQ</sequence>
<keyword evidence="1" id="KW-0677">Repeat</keyword>
<dbReference type="Gene3D" id="3.10.20.230">
    <property type="entry name" value="Doublecortin domain"/>
    <property type="match status" value="2"/>
</dbReference>
<name>A0A8J6KMU9_ELECQ</name>
<evidence type="ECO:0000313" key="4">
    <source>
        <dbReference type="EMBL" id="KAG9492784.1"/>
    </source>
</evidence>
<feature type="region of interest" description="Disordered" evidence="2">
    <location>
        <begin position="243"/>
        <end position="276"/>
    </location>
</feature>
<dbReference type="FunFam" id="3.10.20.230:FF:000004">
    <property type="entry name" value="Doublecortin domain containing 2"/>
    <property type="match status" value="1"/>
</dbReference>
<feature type="region of interest" description="Disordered" evidence="2">
    <location>
        <begin position="324"/>
        <end position="365"/>
    </location>
</feature>
<comment type="caution">
    <text evidence="4">The sequence shown here is derived from an EMBL/GenBank/DDBJ whole genome shotgun (WGS) entry which is preliminary data.</text>
</comment>
<dbReference type="GO" id="GO:0035556">
    <property type="term" value="P:intracellular signal transduction"/>
    <property type="evidence" value="ECO:0007669"/>
    <property type="project" value="InterPro"/>
</dbReference>
<dbReference type="GO" id="GO:0005815">
    <property type="term" value="C:microtubule organizing center"/>
    <property type="evidence" value="ECO:0007669"/>
    <property type="project" value="TreeGrafter"/>
</dbReference>
<dbReference type="Proteomes" id="UP000770717">
    <property type="component" value="Unassembled WGS sequence"/>
</dbReference>
<dbReference type="PANTHER" id="PTHR23004">
    <property type="entry name" value="DOUBLECORTIN DOMAIN CONTAINING 2"/>
    <property type="match status" value="1"/>
</dbReference>
<feature type="compositionally biased region" description="Basic and acidic residues" evidence="2">
    <location>
        <begin position="324"/>
        <end position="355"/>
    </location>
</feature>
<reference evidence="4" key="1">
    <citation type="thesis" date="2020" institute="ProQuest LLC" country="789 East Eisenhower Parkway, Ann Arbor, MI, USA">
        <title>Comparative Genomics and Chromosome Evolution.</title>
        <authorList>
            <person name="Mudd A.B."/>
        </authorList>
    </citation>
    <scope>NUCLEOTIDE SEQUENCE</scope>
    <source>
        <strain evidence="4">HN-11 Male</strain>
        <tissue evidence="4">Kidney and liver</tissue>
    </source>
</reference>
<feature type="domain" description="Doublecortin" evidence="3">
    <location>
        <begin position="132"/>
        <end position="214"/>
    </location>
</feature>
<keyword evidence="5" id="KW-1185">Reference proteome</keyword>
<evidence type="ECO:0000256" key="2">
    <source>
        <dbReference type="SAM" id="MobiDB-lite"/>
    </source>
</evidence>
<dbReference type="FunFam" id="3.10.20.230:FF:000011">
    <property type="entry name" value="Doublecortin domain containing 2B"/>
    <property type="match status" value="1"/>
</dbReference>